<name>A0A212U1G2_9BURK</name>
<evidence type="ECO:0000313" key="2">
    <source>
        <dbReference type="EMBL" id="SNC71964.1"/>
    </source>
</evidence>
<dbReference type="AlphaFoldDB" id="A0A212U1G2"/>
<dbReference type="Proteomes" id="UP000197215">
    <property type="component" value="Unassembled WGS sequence"/>
</dbReference>
<protein>
    <submittedName>
        <fullName evidence="2">Formylglycine-generating enzyme, required for sulfatase activity, contains SUMF1/FGE domain</fullName>
    </submittedName>
</protein>
<evidence type="ECO:0000313" key="3">
    <source>
        <dbReference type="Proteomes" id="UP000197215"/>
    </source>
</evidence>
<keyword evidence="3" id="KW-1185">Reference proteome</keyword>
<dbReference type="SUPFAM" id="SSF56436">
    <property type="entry name" value="C-type lectin-like"/>
    <property type="match status" value="1"/>
</dbReference>
<feature type="domain" description="Sulfatase-modifying factor enzyme-like" evidence="1">
    <location>
        <begin position="51"/>
        <end position="263"/>
    </location>
</feature>
<reference evidence="2 3" key="1">
    <citation type="submission" date="2017-06" db="EMBL/GenBank/DDBJ databases">
        <authorList>
            <person name="Kim H.J."/>
            <person name="Triplett B.A."/>
        </authorList>
    </citation>
    <scope>NUCLEOTIDE SEQUENCE [LARGE SCALE GENOMIC DNA]</scope>
    <source>
        <strain evidence="2 3">MWH-VicM1</strain>
    </source>
</reference>
<accession>A0A212U1G2</accession>
<dbReference type="OrthoDB" id="9768004at2"/>
<dbReference type="RefSeq" id="WP_088813378.1">
    <property type="nucleotide sequence ID" value="NZ_FYEX01000002.1"/>
</dbReference>
<dbReference type="Gene3D" id="3.90.1580.10">
    <property type="entry name" value="paralog of FGE (formylglycine-generating enzyme)"/>
    <property type="match status" value="1"/>
</dbReference>
<dbReference type="InterPro" id="IPR005532">
    <property type="entry name" value="SUMF_dom"/>
</dbReference>
<dbReference type="PANTHER" id="PTHR23150">
    <property type="entry name" value="SULFATASE MODIFYING FACTOR 1, 2"/>
    <property type="match status" value="1"/>
</dbReference>
<dbReference type="InterPro" id="IPR016187">
    <property type="entry name" value="CTDL_fold"/>
</dbReference>
<proteinExistence type="predicted"/>
<dbReference type="EMBL" id="FYEX01000002">
    <property type="protein sequence ID" value="SNC71964.1"/>
    <property type="molecule type" value="Genomic_DNA"/>
</dbReference>
<dbReference type="InterPro" id="IPR042095">
    <property type="entry name" value="SUMF_sf"/>
</dbReference>
<organism evidence="2 3">
    <name type="scientific">Polynucleobacter victoriensis</name>
    <dbReference type="NCBI Taxonomy" id="2049319"/>
    <lineage>
        <taxon>Bacteria</taxon>
        <taxon>Pseudomonadati</taxon>
        <taxon>Pseudomonadota</taxon>
        <taxon>Betaproteobacteria</taxon>
        <taxon>Burkholderiales</taxon>
        <taxon>Burkholderiaceae</taxon>
        <taxon>Polynucleobacter</taxon>
    </lineage>
</organism>
<dbReference type="GO" id="GO:0120147">
    <property type="term" value="F:formylglycine-generating oxidase activity"/>
    <property type="evidence" value="ECO:0007669"/>
    <property type="project" value="TreeGrafter"/>
</dbReference>
<dbReference type="PANTHER" id="PTHR23150:SF19">
    <property type="entry name" value="FORMYLGLYCINE-GENERATING ENZYME"/>
    <property type="match status" value="1"/>
</dbReference>
<sequence length="266" mass="28948">MKITSSNTLTSINSVVSAVGTIGAITILTCVTQTTAYAQVLANETTTRIGHLEWDIHEVTIGTVKKYASATGFVSSGEKEGGSFIYEAGWTRKKDWTWRTPFGVAAKDNEPAVHLNFYEAKAICAFFGKRLPTDSEWTTAAFTEQRTSPTQPFIKGKKYTYANGDTPKHSHCLNGCAGLKGTAPEGSLWRGTGHVPVMTTQAGVNGLFDMGGNVWEWIDTKSGSEQITRGASWWYGPENQLESNLASKPADTKVAYVGFRCVKDIK</sequence>
<dbReference type="Pfam" id="PF03781">
    <property type="entry name" value="FGE-sulfatase"/>
    <property type="match status" value="1"/>
</dbReference>
<evidence type="ECO:0000259" key="1">
    <source>
        <dbReference type="Pfam" id="PF03781"/>
    </source>
</evidence>
<gene>
    <name evidence="2" type="ORF">SAMN06295916_1438</name>
</gene>
<dbReference type="InterPro" id="IPR051043">
    <property type="entry name" value="Sulfatase_Mod_Factor_Kinase"/>
</dbReference>